<accession>A0A0F9XMQ6</accession>
<reference evidence="1" key="1">
    <citation type="journal article" date="2015" name="Nature">
        <title>Complex archaea that bridge the gap between prokaryotes and eukaryotes.</title>
        <authorList>
            <person name="Spang A."/>
            <person name="Saw J.H."/>
            <person name="Jorgensen S.L."/>
            <person name="Zaremba-Niedzwiedzka K."/>
            <person name="Martijn J."/>
            <person name="Lind A.E."/>
            <person name="van Eijk R."/>
            <person name="Schleper C."/>
            <person name="Guy L."/>
            <person name="Ettema T.J."/>
        </authorList>
    </citation>
    <scope>NUCLEOTIDE SEQUENCE</scope>
</reference>
<organism evidence="1">
    <name type="scientific">marine sediment metagenome</name>
    <dbReference type="NCBI Taxonomy" id="412755"/>
    <lineage>
        <taxon>unclassified sequences</taxon>
        <taxon>metagenomes</taxon>
        <taxon>ecological metagenomes</taxon>
    </lineage>
</organism>
<sequence length="375" mass="41737">MSVWLVMLAAVGGCLGRKPLPKPISVGTFLKDYPVASDGLTITSGDVTAGPSWGHIFPAELPEHFPGLRGMGLLVETPDAIEIVTSYASDGTGGQYLAGEWQLGREGSENKNPKESFIRRVDPAGGTVLWERRHYSHYSGTFFIRMTRVISDAEGNAYLTGWGMPPLKNRTDSNVGVWVAKYDRDGELLWDHRYGHHPRCAPQGIALSGDGILTVFVERTFQARPTPAWLLRIDAATGKELLYTPIDFEMPPSVHMAMTPDGHIWLAMAYWKGPNEKPVNVPTDANAICFFRFDRDNRLLQRESINTPLTDSIVQFRIDSKGVMWLLASAAQKVPIGYGRPFNGTVIDGPPIVIQEHYYWVSLKPTIRENWSPQD</sequence>
<gene>
    <name evidence="1" type="ORF">LCGC14_0124510</name>
</gene>
<name>A0A0F9XMQ6_9ZZZZ</name>
<dbReference type="SUPFAM" id="SSF101898">
    <property type="entry name" value="NHL repeat"/>
    <property type="match status" value="1"/>
</dbReference>
<protein>
    <submittedName>
        <fullName evidence="1">Uncharacterized protein</fullName>
    </submittedName>
</protein>
<evidence type="ECO:0000313" key="1">
    <source>
        <dbReference type="EMBL" id="KKO00677.1"/>
    </source>
</evidence>
<dbReference type="InterPro" id="IPR015943">
    <property type="entry name" value="WD40/YVTN_repeat-like_dom_sf"/>
</dbReference>
<dbReference type="EMBL" id="LAZR01000039">
    <property type="protein sequence ID" value="KKO00677.1"/>
    <property type="molecule type" value="Genomic_DNA"/>
</dbReference>
<comment type="caution">
    <text evidence="1">The sequence shown here is derived from an EMBL/GenBank/DDBJ whole genome shotgun (WGS) entry which is preliminary data.</text>
</comment>
<proteinExistence type="predicted"/>
<dbReference type="Gene3D" id="2.130.10.10">
    <property type="entry name" value="YVTN repeat-like/Quinoprotein amine dehydrogenase"/>
    <property type="match status" value="1"/>
</dbReference>
<dbReference type="AlphaFoldDB" id="A0A0F9XMQ6"/>